<feature type="compositionally biased region" description="Polar residues" evidence="1">
    <location>
        <begin position="543"/>
        <end position="555"/>
    </location>
</feature>
<feature type="compositionally biased region" description="Polar residues" evidence="1">
    <location>
        <begin position="797"/>
        <end position="811"/>
    </location>
</feature>
<gene>
    <name evidence="2" type="ORF">AMS68_002201</name>
</gene>
<dbReference type="OrthoDB" id="6365676at2759"/>
<feature type="region of interest" description="Disordered" evidence="1">
    <location>
        <begin position="450"/>
        <end position="564"/>
    </location>
</feature>
<feature type="compositionally biased region" description="Acidic residues" evidence="1">
    <location>
        <begin position="963"/>
        <end position="980"/>
    </location>
</feature>
<feature type="compositionally biased region" description="Basic residues" evidence="1">
    <location>
        <begin position="823"/>
        <end position="833"/>
    </location>
</feature>
<feature type="compositionally biased region" description="Low complexity" evidence="1">
    <location>
        <begin position="277"/>
        <end position="299"/>
    </location>
</feature>
<feature type="region of interest" description="Disordered" evidence="1">
    <location>
        <begin position="594"/>
        <end position="858"/>
    </location>
</feature>
<accession>A0A6H0XPM8</accession>
<feature type="compositionally biased region" description="Basic and acidic residues" evidence="1">
    <location>
        <begin position="721"/>
        <end position="752"/>
    </location>
</feature>
<feature type="compositionally biased region" description="Acidic residues" evidence="1">
    <location>
        <begin position="622"/>
        <end position="631"/>
    </location>
</feature>
<evidence type="ECO:0000313" key="3">
    <source>
        <dbReference type="Proteomes" id="UP000503462"/>
    </source>
</evidence>
<feature type="region of interest" description="Disordered" evidence="1">
    <location>
        <begin position="215"/>
        <end position="339"/>
    </location>
</feature>
<reference evidence="2 3" key="1">
    <citation type="journal article" date="2016" name="Sci. Rep.">
        <title>Peltaster fructicola genome reveals evolution from an invasive phytopathogen to an ectophytic parasite.</title>
        <authorList>
            <person name="Xu C."/>
            <person name="Chen H."/>
            <person name="Gleason M.L."/>
            <person name="Xu J.R."/>
            <person name="Liu H."/>
            <person name="Zhang R."/>
            <person name="Sun G."/>
        </authorList>
    </citation>
    <scope>NUCLEOTIDE SEQUENCE [LARGE SCALE GENOMIC DNA]</scope>
    <source>
        <strain evidence="2 3">LNHT1506</strain>
    </source>
</reference>
<evidence type="ECO:0000256" key="1">
    <source>
        <dbReference type="SAM" id="MobiDB-lite"/>
    </source>
</evidence>
<dbReference type="AlphaFoldDB" id="A0A6H0XPM8"/>
<feature type="compositionally biased region" description="Basic and acidic residues" evidence="1">
    <location>
        <begin position="158"/>
        <end position="169"/>
    </location>
</feature>
<feature type="compositionally biased region" description="Polar residues" evidence="1">
    <location>
        <begin position="460"/>
        <end position="476"/>
    </location>
</feature>
<protein>
    <submittedName>
        <fullName evidence="2">Uncharacterized protein</fullName>
    </submittedName>
</protein>
<sequence length="980" mass="108542">MMDNFRFSIKVMPPERITSKKSSSSAPIASFVLPCNPQQTFADVWSSITEKYERCYEHLAGRGWLYKIQTYNGFDVDIRDKVGDLGYGPRSPPEELQLYVLLYPNDRDGSLADTSALRPPGFKRPLATPDQLQHTKRQRLHEERYGASVDEFIQDFPVESREDNTRALDDDAEPQVDAEEDQEEDDEDWPQDNEGFKIPMTRNKYSRRLSLHSEIVQDSQSEEQHDAEDDNVETETSSRDRRDTTSTPLRAALQVIKRNAINGRNHKAKIGAPPTPVSAEEVASSSAAPESAQRPRASPVPTEPTTASGADVHDDVLEFDPTTDSDYVGDGSPDDPRTVDITKDMASTKKDAYAVLQSSAQSSTSSGWTLKETQLLQQRFLEGWNAQQISQELGDRYKSFRSCGAIRYRKKLLRDKGLLREITSSPADTSILAGDDIVDTQSSPIEIRRRTAAQKHKAKSTPTRSQLSHPGTQTRASSSSVSVREAAPKQTMLSFLPQPSQSEHSEQSYTGKGKGRVQSEVQSAAKRLAEKRKTRQHELGPLTYSTDSRKATSSMPGPDILHSNSAEDNEAFEAMLEDDMSLVNEDILGDAHAGALDEHVSNEETRLADQDSHSSVVHDAADIDEDVELEADAQQNAQNVHNDDVGSQQSLDSMTNEGPKSLRSVKPADSVGSASLEEHHDKASDLDHQSNHDGDSQDNNEVSQDALEQQPYNNTADDSDSQDHDGHADVKRQNPQDVLNHRRPSDTAHDDTPISYPSIAGLDDSEQHSYPRLDAEPSLAHGDSNTWTSRAAMYRPTPTQLPSISYDTYDNGSKVVSYDKGSFRTHRRRRGRRASAQTNDTESMYNHPNLTLESPDQATNQYSEGQSYWMNSKRSEIGDPTSFPQLSPAEHAATAEPSLDAPESIASRQKESKTIETAQGADKGSQSQSKSLWGMISNSIHIPRAFAPRAIPVSKVDRGVFDVDGDDDDDDDDDNDEDSD</sequence>
<feature type="region of interest" description="Disordered" evidence="1">
    <location>
        <begin position="946"/>
        <end position="980"/>
    </location>
</feature>
<dbReference type="Proteomes" id="UP000503462">
    <property type="component" value="Chromosome 2"/>
</dbReference>
<proteinExistence type="predicted"/>
<feature type="compositionally biased region" description="Polar residues" evidence="1">
    <location>
        <begin position="633"/>
        <end position="658"/>
    </location>
</feature>
<name>A0A6H0XPM8_9PEZI</name>
<feature type="compositionally biased region" description="Basic residues" evidence="1">
    <location>
        <begin position="450"/>
        <end position="459"/>
    </location>
</feature>
<dbReference type="EMBL" id="CP051140">
    <property type="protein sequence ID" value="QIW96683.1"/>
    <property type="molecule type" value="Genomic_DNA"/>
</dbReference>
<feature type="compositionally biased region" description="Acidic residues" evidence="1">
    <location>
        <begin position="170"/>
        <end position="191"/>
    </location>
</feature>
<feature type="compositionally biased region" description="Basic and acidic residues" evidence="1">
    <location>
        <begin position="676"/>
        <end position="695"/>
    </location>
</feature>
<feature type="compositionally biased region" description="Basic and acidic residues" evidence="1">
    <location>
        <begin position="765"/>
        <end position="775"/>
    </location>
</feature>
<feature type="region of interest" description="Disordered" evidence="1">
    <location>
        <begin position="872"/>
        <end position="932"/>
    </location>
</feature>
<organism evidence="2 3">
    <name type="scientific">Peltaster fructicola</name>
    <dbReference type="NCBI Taxonomy" id="286661"/>
    <lineage>
        <taxon>Eukaryota</taxon>
        <taxon>Fungi</taxon>
        <taxon>Dikarya</taxon>
        <taxon>Ascomycota</taxon>
        <taxon>Pezizomycotina</taxon>
        <taxon>Dothideomycetes</taxon>
        <taxon>Dothideomycetes incertae sedis</taxon>
        <taxon>Peltaster</taxon>
    </lineage>
</organism>
<feature type="compositionally biased region" description="Polar residues" evidence="1">
    <location>
        <begin position="835"/>
        <end position="858"/>
    </location>
</feature>
<feature type="compositionally biased region" description="Basic and acidic residues" evidence="1">
    <location>
        <begin position="595"/>
        <end position="612"/>
    </location>
</feature>
<evidence type="ECO:0000313" key="2">
    <source>
        <dbReference type="EMBL" id="QIW96683.1"/>
    </source>
</evidence>
<feature type="compositionally biased region" description="Polar residues" evidence="1">
    <location>
        <begin position="697"/>
        <end position="716"/>
    </location>
</feature>
<feature type="region of interest" description="Disordered" evidence="1">
    <location>
        <begin position="112"/>
        <end position="201"/>
    </location>
</feature>
<keyword evidence="3" id="KW-1185">Reference proteome</keyword>